<evidence type="ECO:0000256" key="1">
    <source>
        <dbReference type="SAM" id="SignalP"/>
    </source>
</evidence>
<dbReference type="GO" id="GO:0016787">
    <property type="term" value="F:hydrolase activity"/>
    <property type="evidence" value="ECO:0007669"/>
    <property type="project" value="UniProtKB-KW"/>
</dbReference>
<proteinExistence type="predicted"/>
<dbReference type="EMBL" id="FNNZ01000023">
    <property type="protein sequence ID" value="SDX37770.1"/>
    <property type="molecule type" value="Genomic_DNA"/>
</dbReference>
<dbReference type="AlphaFoldDB" id="A0A1H3B6W1"/>
<dbReference type="Gene3D" id="3.40.50.1820">
    <property type="entry name" value="alpha/beta hydrolase"/>
    <property type="match status" value="1"/>
</dbReference>
<dbReference type="Pfam" id="PF12048">
    <property type="entry name" value="DUF3530"/>
    <property type="match status" value="2"/>
</dbReference>
<reference evidence="3" key="1">
    <citation type="submission" date="2016-10" db="EMBL/GenBank/DDBJ databases">
        <authorList>
            <person name="Varghese N."/>
            <person name="Submissions S."/>
        </authorList>
    </citation>
    <scope>NUCLEOTIDE SEQUENCE [LARGE SCALE GENOMIC DNA]</scope>
    <source>
        <strain evidence="3">DSM 217</strain>
    </source>
</reference>
<sequence>MTKTPTTLPTLSILLALVVASPSGPIHADTAAAPIQATGSDFGKELRWREQIVDSLMDGEAVDLTAGEATFLGLYTEAEEDAGRGAIIVHGIGVHPNWPQVVYPLRTALPRDGWSTLAIQMPVLANEATGADYAPLIAESAPRLAAAVAYLKAHGAERIVIVAHSLGATMVNDALAARPDDVDAYVAIGMSSSGLQAGRDNVELVRRITIPMLDLFGENDLPAVVSGARERAETAAANPGYHQVQIPGADHFFEGYEEPLIETVVQWLEQTVPTP</sequence>
<dbReference type="InterPro" id="IPR022529">
    <property type="entry name" value="DUF3530"/>
</dbReference>
<feature type="signal peptide" evidence="1">
    <location>
        <begin position="1"/>
        <end position="28"/>
    </location>
</feature>
<organism evidence="2 3">
    <name type="scientific">Thiocapsa roseopersicina</name>
    <dbReference type="NCBI Taxonomy" id="1058"/>
    <lineage>
        <taxon>Bacteria</taxon>
        <taxon>Pseudomonadati</taxon>
        <taxon>Pseudomonadota</taxon>
        <taxon>Gammaproteobacteria</taxon>
        <taxon>Chromatiales</taxon>
        <taxon>Chromatiaceae</taxon>
        <taxon>Thiocapsa</taxon>
    </lineage>
</organism>
<dbReference type="STRING" id="1058.SAMN05421783_12330"/>
<dbReference type="RefSeq" id="WP_175534709.1">
    <property type="nucleotide sequence ID" value="NZ_FNNZ01000023.1"/>
</dbReference>
<keyword evidence="1" id="KW-0732">Signal</keyword>
<protein>
    <submittedName>
        <fullName evidence="2">Dienelactone hydrolase</fullName>
    </submittedName>
</protein>
<dbReference type="InterPro" id="IPR029058">
    <property type="entry name" value="AB_hydrolase_fold"/>
</dbReference>
<gene>
    <name evidence="2" type="ORF">SAMN05421783_12330</name>
</gene>
<dbReference type="Proteomes" id="UP000198816">
    <property type="component" value="Unassembled WGS sequence"/>
</dbReference>
<evidence type="ECO:0000313" key="2">
    <source>
        <dbReference type="EMBL" id="SDX37770.1"/>
    </source>
</evidence>
<keyword evidence="3" id="KW-1185">Reference proteome</keyword>
<accession>A0A1H3B6W1</accession>
<name>A0A1H3B6W1_THIRO</name>
<feature type="chain" id="PRO_5011433368" evidence="1">
    <location>
        <begin position="29"/>
        <end position="275"/>
    </location>
</feature>
<keyword evidence="2" id="KW-0378">Hydrolase</keyword>
<evidence type="ECO:0000313" key="3">
    <source>
        <dbReference type="Proteomes" id="UP000198816"/>
    </source>
</evidence>
<dbReference type="SUPFAM" id="SSF53474">
    <property type="entry name" value="alpha/beta-Hydrolases"/>
    <property type="match status" value="1"/>
</dbReference>